<dbReference type="InterPro" id="IPR014547">
    <property type="entry name" value="UCP028477"/>
</dbReference>
<comment type="caution">
    <text evidence="1">The sequence shown here is derived from an EMBL/GenBank/DDBJ whole genome shotgun (WGS) entry which is preliminary data.</text>
</comment>
<organism evidence="1 2">
    <name type="scientific">Xanthomonas axonopodis pv. vasculorum</name>
    <dbReference type="NCBI Taxonomy" id="325777"/>
    <lineage>
        <taxon>Bacteria</taxon>
        <taxon>Pseudomonadati</taxon>
        <taxon>Pseudomonadota</taxon>
        <taxon>Gammaproteobacteria</taxon>
        <taxon>Lysobacterales</taxon>
        <taxon>Lysobacteraceae</taxon>
        <taxon>Xanthomonas</taxon>
    </lineage>
</organism>
<dbReference type="AlphaFoldDB" id="A0A098Q1Z0"/>
<reference evidence="1 2" key="1">
    <citation type="submission" date="2014-09" db="EMBL/GenBank/DDBJ databases">
        <title>A draft genome sequence for Xanthomonas axonopodis pv. vasculorum NCPPB 900.</title>
        <authorList>
            <person name="Harrison J."/>
            <person name="Studholme D.J."/>
        </authorList>
    </citation>
    <scope>NUCLEOTIDE SEQUENCE [LARGE SCALE GENOMIC DNA]</scope>
    <source>
        <strain evidence="1 2">NCPPB 900</strain>
    </source>
</reference>
<dbReference type="Proteomes" id="UP000028012">
    <property type="component" value="Unassembled WGS sequence"/>
</dbReference>
<dbReference type="EMBL" id="JPHD02000025">
    <property type="protein sequence ID" value="KGE53379.1"/>
    <property type="molecule type" value="Genomic_DNA"/>
</dbReference>
<proteinExistence type="predicted"/>
<dbReference type="RefSeq" id="WP_042821207.1">
    <property type="nucleotide sequence ID" value="NZ_CP053649.1"/>
</dbReference>
<dbReference type="Pfam" id="PF09916">
    <property type="entry name" value="DUF2145"/>
    <property type="match status" value="1"/>
</dbReference>
<dbReference type="eggNOG" id="COG4727">
    <property type="taxonomic scope" value="Bacteria"/>
</dbReference>
<gene>
    <name evidence="1" type="ORF">GW15_0202700</name>
</gene>
<dbReference type="STRING" id="325777.GW15_0202700"/>
<sequence>MTETIDARWMGHTRRRAIALLVLAALPLAAIAAAPRCVPRYPTPQATAAMFDLASSTAQALDALPDAKVVLLARGGQDLSRYGLKHSHLAFAMRDDDGIWRVRHLLNRCKSDASQLYVEGLSNFVGESAVSHDLRVGVLKPAVQQRLQAVLSDSGELAHRLLHETRYSMVAYPFSTDYQNSNQWVLEVLAAALAAYAQPPTVIGDRRAAQAWLQAARYHPSILHLDLKQRVGARFVAANATTTDHPVGERVSGNYSVVTVESVFDFLHQRDALAQELSIPPATATTGAAP</sequence>
<protein>
    <submittedName>
        <fullName evidence="1">Membrane protein</fullName>
    </submittedName>
</protein>
<dbReference type="GeneID" id="58001533"/>
<accession>A0A098Q1Z0</accession>
<evidence type="ECO:0000313" key="1">
    <source>
        <dbReference type="EMBL" id="KGE53379.1"/>
    </source>
</evidence>
<dbReference type="HOGENOM" id="CLU_081299_0_0_6"/>
<name>A0A098Q1Z0_9XANT</name>
<evidence type="ECO:0000313" key="2">
    <source>
        <dbReference type="Proteomes" id="UP000028012"/>
    </source>
</evidence>
<dbReference type="PIRSF" id="PIRSF028477">
    <property type="entry name" value="UCP028477"/>
    <property type="match status" value="1"/>
</dbReference>